<dbReference type="RefSeq" id="WP_211856826.1">
    <property type="nucleotide sequence ID" value="NZ_JAAGBB010000069.1"/>
</dbReference>
<evidence type="ECO:0008006" key="4">
    <source>
        <dbReference type="Google" id="ProtNLM"/>
    </source>
</evidence>
<keyword evidence="1" id="KW-1133">Transmembrane helix</keyword>
<dbReference type="Proteomes" id="UP001196870">
    <property type="component" value="Unassembled WGS sequence"/>
</dbReference>
<comment type="caution">
    <text evidence="2">The sequence shown here is derived from an EMBL/GenBank/DDBJ whole genome shotgun (WGS) entry which is preliminary data.</text>
</comment>
<evidence type="ECO:0000256" key="1">
    <source>
        <dbReference type="SAM" id="Phobius"/>
    </source>
</evidence>
<keyword evidence="3" id="KW-1185">Reference proteome</keyword>
<evidence type="ECO:0000313" key="3">
    <source>
        <dbReference type="Proteomes" id="UP001196870"/>
    </source>
</evidence>
<proteinExistence type="predicted"/>
<protein>
    <recommendedName>
        <fullName evidence="4">ABC transporter permease</fullName>
    </recommendedName>
</protein>
<name>A0ABS5F9L0_9PROT</name>
<keyword evidence="1" id="KW-0812">Transmembrane</keyword>
<organism evidence="2 3">
    <name type="scientific">Plastoroseomonas hellenica</name>
    <dbReference type="NCBI Taxonomy" id="2687306"/>
    <lineage>
        <taxon>Bacteria</taxon>
        <taxon>Pseudomonadati</taxon>
        <taxon>Pseudomonadota</taxon>
        <taxon>Alphaproteobacteria</taxon>
        <taxon>Acetobacterales</taxon>
        <taxon>Acetobacteraceae</taxon>
        <taxon>Plastoroseomonas</taxon>
    </lineage>
</organism>
<evidence type="ECO:0000313" key="2">
    <source>
        <dbReference type="EMBL" id="MBR0668790.1"/>
    </source>
</evidence>
<accession>A0ABS5F9L0</accession>
<feature type="transmembrane region" description="Helical" evidence="1">
    <location>
        <begin position="16"/>
        <end position="35"/>
    </location>
</feature>
<sequence>MTALLAAWTWFAGTKAGRILLTIGVAVAALGYAFLSGRRQERQQARNRALGRDIENRRTRDAVERAVARDPDPAERLRRDWARD</sequence>
<keyword evidence="1" id="KW-0472">Membrane</keyword>
<gene>
    <name evidence="2" type="ORF">GXW71_30855</name>
</gene>
<reference evidence="3" key="1">
    <citation type="journal article" date="2021" name="Syst. Appl. Microbiol.">
        <title>Roseomonas hellenica sp. nov., isolated from roots of wild-growing Alkanna tinctoria.</title>
        <authorList>
            <person name="Rat A."/>
            <person name="Naranjo H.D."/>
            <person name="Lebbe L."/>
            <person name="Cnockaert M."/>
            <person name="Krigas N."/>
            <person name="Grigoriadou K."/>
            <person name="Maloupa E."/>
            <person name="Willems A."/>
        </authorList>
    </citation>
    <scope>NUCLEOTIDE SEQUENCE [LARGE SCALE GENOMIC DNA]</scope>
    <source>
        <strain evidence="3">LMG 31523</strain>
    </source>
</reference>
<dbReference type="EMBL" id="JAAGBB010000069">
    <property type="protein sequence ID" value="MBR0668790.1"/>
    <property type="molecule type" value="Genomic_DNA"/>
</dbReference>